<protein>
    <submittedName>
        <fullName evidence="1">Unplaced genomic scaffold K443scaffold_324, whole genome shotgun sequence</fullName>
    </submittedName>
</protein>
<dbReference type="EMBL" id="KN838859">
    <property type="protein sequence ID" value="KIJ93196.1"/>
    <property type="molecule type" value="Genomic_DNA"/>
</dbReference>
<sequence>MLHEAPGGLKSCEASGGINEPPCLVLAEAAAFRTGANGAGHQGRDDLRRVCRGERDGRKTKVQHEFDRPPSSPPTLLTYDLPFARLGITPNFRSKFALRSGKCGLKLSSSCSTIAKITHHAQAYNPLKVSESPLHQGYTI</sequence>
<reference evidence="2" key="2">
    <citation type="submission" date="2015-01" db="EMBL/GenBank/DDBJ databases">
        <title>Evolutionary Origins and Diversification of the Mycorrhizal Mutualists.</title>
        <authorList>
            <consortium name="DOE Joint Genome Institute"/>
            <consortium name="Mycorrhizal Genomics Consortium"/>
            <person name="Kohler A."/>
            <person name="Kuo A."/>
            <person name="Nagy L.G."/>
            <person name="Floudas D."/>
            <person name="Copeland A."/>
            <person name="Barry K.W."/>
            <person name="Cichocki N."/>
            <person name="Veneault-Fourrey C."/>
            <person name="LaButti K."/>
            <person name="Lindquist E.A."/>
            <person name="Lipzen A."/>
            <person name="Lundell T."/>
            <person name="Morin E."/>
            <person name="Murat C."/>
            <person name="Riley R."/>
            <person name="Ohm R."/>
            <person name="Sun H."/>
            <person name="Tunlid A."/>
            <person name="Henrissat B."/>
            <person name="Grigoriev I.V."/>
            <person name="Hibbett D.S."/>
            <person name="Martin F."/>
        </authorList>
    </citation>
    <scope>NUCLEOTIDE SEQUENCE [LARGE SCALE GENOMIC DNA]</scope>
    <source>
        <strain evidence="2">LaAM-08-1</strain>
    </source>
</reference>
<name>A0A0C9X6B2_9AGAR</name>
<dbReference type="Proteomes" id="UP000054477">
    <property type="component" value="Unassembled WGS sequence"/>
</dbReference>
<proteinExistence type="predicted"/>
<dbReference type="HOGENOM" id="CLU_1835478_0_0_1"/>
<gene>
    <name evidence="1" type="ORF">K443DRAFT_408243</name>
</gene>
<dbReference type="AlphaFoldDB" id="A0A0C9X6B2"/>
<accession>A0A0C9X6B2</accession>
<reference evidence="1 2" key="1">
    <citation type="submission" date="2014-04" db="EMBL/GenBank/DDBJ databases">
        <authorList>
            <consortium name="DOE Joint Genome Institute"/>
            <person name="Kuo A."/>
            <person name="Kohler A."/>
            <person name="Nagy L.G."/>
            <person name="Floudas D."/>
            <person name="Copeland A."/>
            <person name="Barry K.W."/>
            <person name="Cichocki N."/>
            <person name="Veneault-Fourrey C."/>
            <person name="LaButti K."/>
            <person name="Lindquist E.A."/>
            <person name="Lipzen A."/>
            <person name="Lundell T."/>
            <person name="Morin E."/>
            <person name="Murat C."/>
            <person name="Sun H."/>
            <person name="Tunlid A."/>
            <person name="Henrissat B."/>
            <person name="Grigoriev I.V."/>
            <person name="Hibbett D.S."/>
            <person name="Martin F."/>
            <person name="Nordberg H.P."/>
            <person name="Cantor M.N."/>
            <person name="Hua S.X."/>
        </authorList>
    </citation>
    <scope>NUCLEOTIDE SEQUENCE [LARGE SCALE GENOMIC DNA]</scope>
    <source>
        <strain evidence="1 2">LaAM-08-1</strain>
    </source>
</reference>
<evidence type="ECO:0000313" key="2">
    <source>
        <dbReference type="Proteomes" id="UP000054477"/>
    </source>
</evidence>
<evidence type="ECO:0000313" key="1">
    <source>
        <dbReference type="EMBL" id="KIJ93196.1"/>
    </source>
</evidence>
<organism evidence="1 2">
    <name type="scientific">Laccaria amethystina LaAM-08-1</name>
    <dbReference type="NCBI Taxonomy" id="1095629"/>
    <lineage>
        <taxon>Eukaryota</taxon>
        <taxon>Fungi</taxon>
        <taxon>Dikarya</taxon>
        <taxon>Basidiomycota</taxon>
        <taxon>Agaricomycotina</taxon>
        <taxon>Agaricomycetes</taxon>
        <taxon>Agaricomycetidae</taxon>
        <taxon>Agaricales</taxon>
        <taxon>Agaricineae</taxon>
        <taxon>Hydnangiaceae</taxon>
        <taxon>Laccaria</taxon>
    </lineage>
</organism>
<keyword evidence="2" id="KW-1185">Reference proteome</keyword>